<evidence type="ECO:0000256" key="1">
    <source>
        <dbReference type="SAM" id="Coils"/>
    </source>
</evidence>
<proteinExistence type="predicted"/>
<dbReference type="Proteomes" id="UP001341281">
    <property type="component" value="Chromosome 01"/>
</dbReference>
<feature type="compositionally biased region" description="Polar residues" evidence="2">
    <location>
        <begin position="35"/>
        <end position="54"/>
    </location>
</feature>
<sequence>MASSAILRSAARALRLRQPLEQRRPLLACRLLSSSVPNERSTNLPSSTRSSNSMEQKKHVNEEEDMKQSILRKMDLISDAIDRQERLLKELEAEIKEDQNSQLHSSLHPKVVSSVSPSVAAIGVSADKEEPHAFLAPGRRQQPDRERFSSGSDMAPAVSITHSRLLKL</sequence>
<evidence type="ECO:0000313" key="4">
    <source>
        <dbReference type="Proteomes" id="UP001341281"/>
    </source>
</evidence>
<dbReference type="AlphaFoldDB" id="A0AAQ3PEH9"/>
<gene>
    <name evidence="3" type="ORF">U9M48_001066</name>
</gene>
<evidence type="ECO:0000256" key="2">
    <source>
        <dbReference type="SAM" id="MobiDB-lite"/>
    </source>
</evidence>
<feature type="coiled-coil region" evidence="1">
    <location>
        <begin position="74"/>
        <end position="101"/>
    </location>
</feature>
<name>A0AAQ3PEH9_PASNO</name>
<keyword evidence="4" id="KW-1185">Reference proteome</keyword>
<protein>
    <submittedName>
        <fullName evidence="3">Uncharacterized protein</fullName>
    </submittedName>
</protein>
<keyword evidence="1" id="KW-0175">Coiled coil</keyword>
<feature type="region of interest" description="Disordered" evidence="2">
    <location>
        <begin position="35"/>
        <end position="67"/>
    </location>
</feature>
<feature type="region of interest" description="Disordered" evidence="2">
    <location>
        <begin position="127"/>
        <end position="156"/>
    </location>
</feature>
<organism evidence="3 4">
    <name type="scientific">Paspalum notatum var. saurae</name>
    <dbReference type="NCBI Taxonomy" id="547442"/>
    <lineage>
        <taxon>Eukaryota</taxon>
        <taxon>Viridiplantae</taxon>
        <taxon>Streptophyta</taxon>
        <taxon>Embryophyta</taxon>
        <taxon>Tracheophyta</taxon>
        <taxon>Spermatophyta</taxon>
        <taxon>Magnoliopsida</taxon>
        <taxon>Liliopsida</taxon>
        <taxon>Poales</taxon>
        <taxon>Poaceae</taxon>
        <taxon>PACMAD clade</taxon>
        <taxon>Panicoideae</taxon>
        <taxon>Andropogonodae</taxon>
        <taxon>Paspaleae</taxon>
        <taxon>Paspalinae</taxon>
        <taxon>Paspalum</taxon>
    </lineage>
</organism>
<reference evidence="3 4" key="1">
    <citation type="submission" date="2024-02" db="EMBL/GenBank/DDBJ databases">
        <title>High-quality chromosome-scale genome assembly of Pensacola bahiagrass (Paspalum notatum Flugge var. saurae).</title>
        <authorList>
            <person name="Vega J.M."/>
            <person name="Podio M."/>
            <person name="Orjuela J."/>
            <person name="Siena L.A."/>
            <person name="Pessino S.C."/>
            <person name="Combes M.C."/>
            <person name="Mariac C."/>
            <person name="Albertini E."/>
            <person name="Pupilli F."/>
            <person name="Ortiz J.P.A."/>
            <person name="Leblanc O."/>
        </authorList>
    </citation>
    <scope>NUCLEOTIDE SEQUENCE [LARGE SCALE GENOMIC DNA]</scope>
    <source>
        <strain evidence="3">R1</strain>
        <tissue evidence="3">Leaf</tissue>
    </source>
</reference>
<evidence type="ECO:0000313" key="3">
    <source>
        <dbReference type="EMBL" id="WVZ49735.1"/>
    </source>
</evidence>
<dbReference type="EMBL" id="CP144745">
    <property type="protein sequence ID" value="WVZ49735.1"/>
    <property type="molecule type" value="Genomic_DNA"/>
</dbReference>
<accession>A0AAQ3PEH9</accession>